<proteinExistence type="predicted"/>
<comment type="caution">
    <text evidence="1">The sequence shown here is derived from an EMBL/GenBank/DDBJ whole genome shotgun (WGS) entry which is preliminary data.</text>
</comment>
<evidence type="ECO:0000313" key="1">
    <source>
        <dbReference type="EMBL" id="MEQ2296123.1"/>
    </source>
</evidence>
<organism evidence="1 2">
    <name type="scientific">Ameca splendens</name>
    <dbReference type="NCBI Taxonomy" id="208324"/>
    <lineage>
        <taxon>Eukaryota</taxon>
        <taxon>Metazoa</taxon>
        <taxon>Chordata</taxon>
        <taxon>Craniata</taxon>
        <taxon>Vertebrata</taxon>
        <taxon>Euteleostomi</taxon>
        <taxon>Actinopterygii</taxon>
        <taxon>Neopterygii</taxon>
        <taxon>Teleostei</taxon>
        <taxon>Neoteleostei</taxon>
        <taxon>Acanthomorphata</taxon>
        <taxon>Ovalentaria</taxon>
        <taxon>Atherinomorphae</taxon>
        <taxon>Cyprinodontiformes</taxon>
        <taxon>Goodeidae</taxon>
        <taxon>Ameca</taxon>
    </lineage>
</organism>
<reference evidence="1 2" key="1">
    <citation type="submission" date="2021-06" db="EMBL/GenBank/DDBJ databases">
        <authorList>
            <person name="Palmer J.M."/>
        </authorList>
    </citation>
    <scope>NUCLEOTIDE SEQUENCE [LARGE SCALE GENOMIC DNA]</scope>
    <source>
        <strain evidence="1 2">AS_MEX2019</strain>
        <tissue evidence="1">Muscle</tissue>
    </source>
</reference>
<protein>
    <submittedName>
        <fullName evidence="1">Uncharacterized protein</fullName>
    </submittedName>
</protein>
<gene>
    <name evidence="1" type="ORF">AMECASPLE_021728</name>
</gene>
<dbReference type="Proteomes" id="UP001469553">
    <property type="component" value="Unassembled WGS sequence"/>
</dbReference>
<evidence type="ECO:0000313" key="2">
    <source>
        <dbReference type="Proteomes" id="UP001469553"/>
    </source>
</evidence>
<sequence>MAVQFYQITEEISSEAKNEMNCDSESGSLLLSQQKSSARGPGLSIISGHFITALHTGPNCYKQSRPFLSNPGVECEGQFDRLLTCPGLSYYHLRGFLKGSKSHPLVCYPHPFVS</sequence>
<keyword evidence="2" id="KW-1185">Reference proteome</keyword>
<name>A0ABV0YQH9_9TELE</name>
<accession>A0ABV0YQH9</accession>
<dbReference type="EMBL" id="JAHRIP010039510">
    <property type="protein sequence ID" value="MEQ2296123.1"/>
    <property type="molecule type" value="Genomic_DNA"/>
</dbReference>